<dbReference type="Proteomes" id="UP001501676">
    <property type="component" value="Unassembled WGS sequence"/>
</dbReference>
<name>A0ABP6SW02_9ACTN</name>
<feature type="transmembrane region" description="Helical" evidence="1">
    <location>
        <begin position="49"/>
        <end position="72"/>
    </location>
</feature>
<comment type="caution">
    <text evidence="2">The sequence shown here is derived from an EMBL/GenBank/DDBJ whole genome shotgun (WGS) entry which is preliminary data.</text>
</comment>
<protein>
    <submittedName>
        <fullName evidence="2">Uncharacterized protein</fullName>
    </submittedName>
</protein>
<keyword evidence="1" id="KW-1133">Transmembrane helix</keyword>
<reference evidence="3" key="1">
    <citation type="journal article" date="2019" name="Int. J. Syst. Evol. Microbiol.">
        <title>The Global Catalogue of Microorganisms (GCM) 10K type strain sequencing project: providing services to taxonomists for standard genome sequencing and annotation.</title>
        <authorList>
            <consortium name="The Broad Institute Genomics Platform"/>
            <consortium name="The Broad Institute Genome Sequencing Center for Infectious Disease"/>
            <person name="Wu L."/>
            <person name="Ma J."/>
        </authorList>
    </citation>
    <scope>NUCLEOTIDE SEQUENCE [LARGE SCALE GENOMIC DNA]</scope>
    <source>
        <strain evidence="3">JCM 9458</strain>
    </source>
</reference>
<keyword evidence="3" id="KW-1185">Reference proteome</keyword>
<organism evidence="2 3">
    <name type="scientific">Cryptosporangium minutisporangium</name>
    <dbReference type="NCBI Taxonomy" id="113569"/>
    <lineage>
        <taxon>Bacteria</taxon>
        <taxon>Bacillati</taxon>
        <taxon>Actinomycetota</taxon>
        <taxon>Actinomycetes</taxon>
        <taxon>Cryptosporangiales</taxon>
        <taxon>Cryptosporangiaceae</taxon>
        <taxon>Cryptosporangium</taxon>
    </lineage>
</organism>
<proteinExistence type="predicted"/>
<sequence>MSNAVLEPPPERDFPPGRHLAMRDEILRDIADARRHRTRGPRALDLRRLLTPVVAAAGVLAVMGIAVTVIALPSLDNTAPSLDRPTSQPASAEVIPGFTAAQLTTLELSCVAGMKAGHKNLGVLDRKPAREVLDLDSLRILNAVTGGGSTLAILGNADTVATCSWKSVDNGSPMPSAAPLQHTDYILNAGWLPEKVTQDAGTGSHLKQSKIAYQTVGRVTPDVAEVELSMADGTVRVPVFDGTFAANVVFTENTVAWPDTVVRAYDRNGRLLGEYPRAGAPDCAVDPSGNVVDGRGVDDPTKCVEARPWR</sequence>
<evidence type="ECO:0000256" key="1">
    <source>
        <dbReference type="SAM" id="Phobius"/>
    </source>
</evidence>
<keyword evidence="1" id="KW-0812">Transmembrane</keyword>
<gene>
    <name evidence="2" type="ORF">GCM10020369_26770</name>
</gene>
<accession>A0ABP6SW02</accession>
<evidence type="ECO:0000313" key="3">
    <source>
        <dbReference type="Proteomes" id="UP001501676"/>
    </source>
</evidence>
<keyword evidence="1" id="KW-0472">Membrane</keyword>
<dbReference type="RefSeq" id="WP_345728382.1">
    <property type="nucleotide sequence ID" value="NZ_BAAAYN010000017.1"/>
</dbReference>
<evidence type="ECO:0000313" key="2">
    <source>
        <dbReference type="EMBL" id="GAA3386782.1"/>
    </source>
</evidence>
<dbReference type="EMBL" id="BAAAYN010000017">
    <property type="protein sequence ID" value="GAA3386782.1"/>
    <property type="molecule type" value="Genomic_DNA"/>
</dbReference>